<dbReference type="EMBL" id="SMOL01000727">
    <property type="protein sequence ID" value="KAB2600583.1"/>
    <property type="molecule type" value="Genomic_DNA"/>
</dbReference>
<reference evidence="2 3" key="1">
    <citation type="submission" date="2019-09" db="EMBL/GenBank/DDBJ databases">
        <authorList>
            <person name="Ou C."/>
        </authorList>
    </citation>
    <scope>NUCLEOTIDE SEQUENCE [LARGE SCALE GENOMIC DNA]</scope>
    <source>
        <strain evidence="2">S2</strain>
        <tissue evidence="2">Leaf</tissue>
    </source>
</reference>
<dbReference type="AlphaFoldDB" id="A0A5N5FCN8"/>
<evidence type="ECO:0000313" key="2">
    <source>
        <dbReference type="EMBL" id="KAB2600583.1"/>
    </source>
</evidence>
<dbReference type="Proteomes" id="UP000327157">
    <property type="component" value="Unassembled WGS sequence"/>
</dbReference>
<feature type="compositionally biased region" description="Basic and acidic residues" evidence="1">
    <location>
        <begin position="1"/>
        <end position="12"/>
    </location>
</feature>
<keyword evidence="3" id="KW-1185">Reference proteome</keyword>
<gene>
    <name evidence="2" type="ORF">D8674_041390</name>
</gene>
<organism evidence="2 3">
    <name type="scientific">Pyrus ussuriensis x Pyrus communis</name>
    <dbReference type="NCBI Taxonomy" id="2448454"/>
    <lineage>
        <taxon>Eukaryota</taxon>
        <taxon>Viridiplantae</taxon>
        <taxon>Streptophyta</taxon>
        <taxon>Embryophyta</taxon>
        <taxon>Tracheophyta</taxon>
        <taxon>Spermatophyta</taxon>
        <taxon>Magnoliopsida</taxon>
        <taxon>eudicotyledons</taxon>
        <taxon>Gunneridae</taxon>
        <taxon>Pentapetalae</taxon>
        <taxon>rosids</taxon>
        <taxon>fabids</taxon>
        <taxon>Rosales</taxon>
        <taxon>Rosaceae</taxon>
        <taxon>Amygdaloideae</taxon>
        <taxon>Maleae</taxon>
        <taxon>Pyrus</taxon>
    </lineage>
</organism>
<dbReference type="OrthoDB" id="1176646at2759"/>
<evidence type="ECO:0000313" key="3">
    <source>
        <dbReference type="Proteomes" id="UP000327157"/>
    </source>
</evidence>
<comment type="caution">
    <text evidence="2">The sequence shown here is derived from an EMBL/GenBank/DDBJ whole genome shotgun (WGS) entry which is preliminary data.</text>
</comment>
<accession>A0A5N5FCN8</accession>
<reference evidence="2 3" key="2">
    <citation type="submission" date="2019-11" db="EMBL/GenBank/DDBJ databases">
        <title>A de novo genome assembly of a pear dwarfing rootstock.</title>
        <authorList>
            <person name="Wang F."/>
            <person name="Wang J."/>
            <person name="Li S."/>
            <person name="Zhang Y."/>
            <person name="Fang M."/>
            <person name="Ma L."/>
            <person name="Zhao Y."/>
            <person name="Jiang S."/>
        </authorList>
    </citation>
    <scope>NUCLEOTIDE SEQUENCE [LARGE SCALE GENOMIC DNA]</scope>
    <source>
        <strain evidence="2">S2</strain>
        <tissue evidence="2">Leaf</tissue>
    </source>
</reference>
<feature type="region of interest" description="Disordered" evidence="1">
    <location>
        <begin position="1"/>
        <end position="23"/>
    </location>
</feature>
<sequence length="116" mass="13058">MTKSEDSSKSGDDGGTEATKTSMQSARFEIEKFVGTNNFAMWQCEVKDVLIQQGLLVVLEDIPMSMKKEEWQRLNVHACSTIRLCLGKAQKYGVMNISSAKELWDTLESKYLKKSA</sequence>
<evidence type="ECO:0008006" key="4">
    <source>
        <dbReference type="Google" id="ProtNLM"/>
    </source>
</evidence>
<evidence type="ECO:0000256" key="1">
    <source>
        <dbReference type="SAM" id="MobiDB-lite"/>
    </source>
</evidence>
<name>A0A5N5FCN8_9ROSA</name>
<protein>
    <recommendedName>
        <fullName evidence="4">Retrotransposon Copia-like N-terminal domain-containing protein</fullName>
    </recommendedName>
</protein>
<proteinExistence type="predicted"/>